<accession>A0A249MSS4</accession>
<dbReference type="Gene3D" id="1.10.540.10">
    <property type="entry name" value="Acyl-CoA dehydrogenase/oxidase, N-terminal domain"/>
    <property type="match status" value="1"/>
</dbReference>
<evidence type="ECO:0000256" key="4">
    <source>
        <dbReference type="ARBA" id="ARBA00022827"/>
    </source>
</evidence>
<dbReference type="Pfam" id="PF02770">
    <property type="entry name" value="Acyl-CoA_dh_M"/>
    <property type="match status" value="1"/>
</dbReference>
<dbReference type="SUPFAM" id="SSF47203">
    <property type="entry name" value="Acyl-CoA dehydrogenase C-terminal domain-like"/>
    <property type="match status" value="1"/>
</dbReference>
<feature type="domain" description="Acyl-CoA dehydrogenase/oxidase N-terminal" evidence="9">
    <location>
        <begin position="6"/>
        <end position="123"/>
    </location>
</feature>
<dbReference type="InterPro" id="IPR006091">
    <property type="entry name" value="Acyl-CoA_Oxase/DH_mid-dom"/>
</dbReference>
<comment type="similarity">
    <text evidence="2 6">Belongs to the acyl-CoA dehydrogenase family.</text>
</comment>
<evidence type="ECO:0000256" key="2">
    <source>
        <dbReference type="ARBA" id="ARBA00009347"/>
    </source>
</evidence>
<dbReference type="Pfam" id="PF02771">
    <property type="entry name" value="Acyl-CoA_dh_N"/>
    <property type="match status" value="1"/>
</dbReference>
<dbReference type="GO" id="GO:0050660">
    <property type="term" value="F:flavin adenine dinucleotide binding"/>
    <property type="evidence" value="ECO:0007669"/>
    <property type="project" value="InterPro"/>
</dbReference>
<evidence type="ECO:0000259" key="7">
    <source>
        <dbReference type="Pfam" id="PF00441"/>
    </source>
</evidence>
<dbReference type="GO" id="GO:0016627">
    <property type="term" value="F:oxidoreductase activity, acting on the CH-CH group of donors"/>
    <property type="evidence" value="ECO:0007669"/>
    <property type="project" value="InterPro"/>
</dbReference>
<dbReference type="InterPro" id="IPR013786">
    <property type="entry name" value="AcylCoA_DH/ox_N"/>
</dbReference>
<dbReference type="RefSeq" id="WP_017181707.1">
    <property type="nucleotide sequence ID" value="NZ_CP022745.1"/>
</dbReference>
<evidence type="ECO:0000256" key="1">
    <source>
        <dbReference type="ARBA" id="ARBA00001974"/>
    </source>
</evidence>
<evidence type="ECO:0000313" key="11">
    <source>
        <dbReference type="Proteomes" id="UP000217141"/>
    </source>
</evidence>
<evidence type="ECO:0000313" key="10">
    <source>
        <dbReference type="EMBL" id="ASY44199.1"/>
    </source>
</evidence>
<dbReference type="KEGG" id="shyd:CJD35_06895"/>
<dbReference type="Gene3D" id="1.20.140.10">
    <property type="entry name" value="Butyryl-CoA Dehydrogenase, subunit A, domain 3"/>
    <property type="match status" value="1"/>
</dbReference>
<gene>
    <name evidence="10" type="ORF">CJD35_06895</name>
</gene>
<dbReference type="Gene3D" id="2.40.110.10">
    <property type="entry name" value="Butyryl-CoA Dehydrogenase, subunit A, domain 2"/>
    <property type="match status" value="1"/>
</dbReference>
<dbReference type="Proteomes" id="UP000217141">
    <property type="component" value="Chromosome I"/>
</dbReference>
<keyword evidence="4 6" id="KW-0274">FAD</keyword>
<proteinExistence type="inferred from homology"/>
<evidence type="ECO:0000256" key="5">
    <source>
        <dbReference type="ARBA" id="ARBA00023002"/>
    </source>
</evidence>
<dbReference type="FunFam" id="2.40.110.10:FF:000011">
    <property type="entry name" value="Acyl-CoA dehydrogenase FadE34"/>
    <property type="match status" value="1"/>
</dbReference>
<feature type="domain" description="Acyl-CoA oxidase/dehydrogenase middle" evidence="8">
    <location>
        <begin position="127"/>
        <end position="220"/>
    </location>
</feature>
<dbReference type="InterPro" id="IPR009100">
    <property type="entry name" value="AcylCoA_DH/oxidase_NM_dom_sf"/>
</dbReference>
<organism evidence="10 11">
    <name type="scientific">Sphingobium xenophagum</name>
    <dbReference type="NCBI Taxonomy" id="121428"/>
    <lineage>
        <taxon>Bacteria</taxon>
        <taxon>Pseudomonadati</taxon>
        <taxon>Pseudomonadota</taxon>
        <taxon>Alphaproteobacteria</taxon>
        <taxon>Sphingomonadales</taxon>
        <taxon>Sphingomonadaceae</taxon>
        <taxon>Sphingobium</taxon>
    </lineage>
</organism>
<reference evidence="10 11" key="1">
    <citation type="submission" date="2017-08" db="EMBL/GenBank/DDBJ databases">
        <title>Whole Genome Sequence of Sphingobium hydrophobicum C1: Insights into Adaption to the Electronic-waste Contaminated Sediment.</title>
        <authorList>
            <person name="Song D."/>
            <person name="Chen X."/>
            <person name="Xu M."/>
        </authorList>
    </citation>
    <scope>NUCLEOTIDE SEQUENCE [LARGE SCALE GENOMIC DNA]</scope>
    <source>
        <strain evidence="10 11">C1</strain>
    </source>
</reference>
<protein>
    <submittedName>
        <fullName evidence="10">Acyl-CoA dehydrogenase</fullName>
    </submittedName>
</protein>
<dbReference type="EMBL" id="CP022745">
    <property type="protein sequence ID" value="ASY44199.1"/>
    <property type="molecule type" value="Genomic_DNA"/>
</dbReference>
<dbReference type="Pfam" id="PF00441">
    <property type="entry name" value="Acyl-CoA_dh_1"/>
    <property type="match status" value="1"/>
</dbReference>
<name>A0A249MSS4_SPHXE</name>
<feature type="domain" description="Acyl-CoA dehydrogenase/oxidase C-terminal" evidence="7">
    <location>
        <begin position="274"/>
        <end position="389"/>
    </location>
</feature>
<comment type="cofactor">
    <cofactor evidence="1 6">
        <name>FAD</name>
        <dbReference type="ChEBI" id="CHEBI:57692"/>
    </cofactor>
</comment>
<keyword evidence="3 6" id="KW-0285">Flavoprotein</keyword>
<keyword evidence="5 6" id="KW-0560">Oxidoreductase</keyword>
<evidence type="ECO:0000256" key="3">
    <source>
        <dbReference type="ARBA" id="ARBA00022630"/>
    </source>
</evidence>
<dbReference type="InterPro" id="IPR009075">
    <property type="entry name" value="AcylCo_DH/oxidase_C"/>
</dbReference>
<dbReference type="PANTHER" id="PTHR43292">
    <property type="entry name" value="ACYL-COA DEHYDROGENASE"/>
    <property type="match status" value="1"/>
</dbReference>
<dbReference type="InterPro" id="IPR036250">
    <property type="entry name" value="AcylCo_DH-like_C"/>
</dbReference>
<dbReference type="PANTHER" id="PTHR43292:SF3">
    <property type="entry name" value="ACYL-COA DEHYDROGENASE FADE29"/>
    <property type="match status" value="1"/>
</dbReference>
<evidence type="ECO:0000259" key="8">
    <source>
        <dbReference type="Pfam" id="PF02770"/>
    </source>
</evidence>
<dbReference type="AlphaFoldDB" id="A0A249MSS4"/>
<evidence type="ECO:0000256" key="6">
    <source>
        <dbReference type="RuleBase" id="RU362125"/>
    </source>
</evidence>
<dbReference type="InterPro" id="IPR052161">
    <property type="entry name" value="Mycobact_Acyl-CoA_DH"/>
</dbReference>
<evidence type="ECO:0000259" key="9">
    <source>
        <dbReference type="Pfam" id="PF02771"/>
    </source>
</evidence>
<dbReference type="SUPFAM" id="SSF56645">
    <property type="entry name" value="Acyl-CoA dehydrogenase NM domain-like"/>
    <property type="match status" value="1"/>
</dbReference>
<dbReference type="InterPro" id="IPR037069">
    <property type="entry name" value="AcylCoA_DH/ox_N_sf"/>
</dbReference>
<dbReference type="GO" id="GO:0005886">
    <property type="term" value="C:plasma membrane"/>
    <property type="evidence" value="ECO:0007669"/>
    <property type="project" value="TreeGrafter"/>
</dbReference>
<dbReference type="InterPro" id="IPR046373">
    <property type="entry name" value="Acyl-CoA_Oxase/DH_mid-dom_sf"/>
</dbReference>
<sequence>MDLALTDQQCAFRDDVRAFLASSLSPELRRGAALTSGVFAEPDIAREWQAILEAEGWLVYHWPTEAGGPGWTPIQRWIFEKECADAGAPVLPGMGLKLVGPVLYTFGTQAQKDHYLPRLRTGEHIWAQGFSEPGSGSDLASLRTRAVRDGDHYVVSGHKIWTTQAQYANRLFALVRTDTEVKPQQGISFLLIDMALPGVTVKPILSASGDHELNEVFLDEVRVPVSERVGEEGQGWSIAKFLLENERGGSSFAPLLLADLERLRASAGPLTGELAHRAIRLQLEAEALEMTELRTAMEIEQGAAPDPRSLITKLLASEIRQGIEALAVDAFGLAGLQLPVQRPFYGEDVPTPVESAQAQIAAARYLNARAWSIFGGTSEIQLTLIAKAALGL</sequence>